<dbReference type="RefSeq" id="WP_159361992.1">
    <property type="nucleotide sequence ID" value="NZ_CP047394.1"/>
</dbReference>
<dbReference type="Proteomes" id="UP000465062">
    <property type="component" value="Chromosome"/>
</dbReference>
<dbReference type="Pfam" id="PF13427">
    <property type="entry name" value="AadA_C"/>
    <property type="match status" value="1"/>
</dbReference>
<gene>
    <name evidence="3" type="ORF">FHE72_11295</name>
</gene>
<feature type="domain" description="Adenylyltransferase AadA C-terminal" evidence="2">
    <location>
        <begin position="178"/>
        <end position="259"/>
    </location>
</feature>
<proteinExistence type="predicted"/>
<organism evidence="3 4">
    <name type="scientific">Rossellomorea vietnamensis</name>
    <dbReference type="NCBI Taxonomy" id="218284"/>
    <lineage>
        <taxon>Bacteria</taxon>
        <taxon>Bacillati</taxon>
        <taxon>Bacillota</taxon>
        <taxon>Bacilli</taxon>
        <taxon>Bacillales</taxon>
        <taxon>Bacillaceae</taxon>
        <taxon>Rossellomorea</taxon>
    </lineage>
</organism>
<dbReference type="KEGG" id="bvq:FHE72_11295"/>
<dbReference type="InterPro" id="IPR025184">
    <property type="entry name" value="AadA_C"/>
</dbReference>
<evidence type="ECO:0000256" key="1">
    <source>
        <dbReference type="ARBA" id="ARBA00022679"/>
    </source>
</evidence>
<evidence type="ECO:0000259" key="2">
    <source>
        <dbReference type="Pfam" id="PF13427"/>
    </source>
</evidence>
<dbReference type="SUPFAM" id="SSF81301">
    <property type="entry name" value="Nucleotidyltransferase"/>
    <property type="match status" value="1"/>
</dbReference>
<dbReference type="AlphaFoldDB" id="A0A6I6USK4"/>
<accession>A0A6I6USK4</accession>
<reference evidence="3 4" key="1">
    <citation type="submission" date="2019-06" db="EMBL/GenBank/DDBJ databases">
        <title>An operon consisting of a P-type ATPase gene and a transcriptional regular gene given the different cadmium resistance in Bacillus vietamensis 151-6 and Bacillus marisflavi 151-25.</title>
        <authorList>
            <person name="Yu X."/>
        </authorList>
    </citation>
    <scope>NUCLEOTIDE SEQUENCE [LARGE SCALE GENOMIC DNA]</scope>
    <source>
        <strain evidence="3 4">151-6</strain>
    </source>
</reference>
<evidence type="ECO:0000313" key="4">
    <source>
        <dbReference type="Proteomes" id="UP000465062"/>
    </source>
</evidence>
<evidence type="ECO:0000313" key="3">
    <source>
        <dbReference type="EMBL" id="QHE61540.1"/>
    </source>
</evidence>
<dbReference type="GO" id="GO:0016740">
    <property type="term" value="F:transferase activity"/>
    <property type="evidence" value="ECO:0007669"/>
    <property type="project" value="UniProtKB-KW"/>
</dbReference>
<keyword evidence="1" id="KW-0808">Transferase</keyword>
<dbReference type="EMBL" id="CP047394">
    <property type="protein sequence ID" value="QHE61540.1"/>
    <property type="molecule type" value="Genomic_DNA"/>
</dbReference>
<protein>
    <submittedName>
        <fullName evidence="3">DUF4111 domain-containing protein</fullName>
    </submittedName>
</protein>
<sequence length="280" mass="32536">MANVPRIVNSVLEEYIRLFNTYLPKTLEGLYLHGSIALGAFVSDSSDIDFITVTNRRLTTEDYDALNRIHTTLQQTFQKPEMDGVYILKEDFGKMGPSCEEDTEMYAYYNNGELKFGEYFNFNPITWYLVKHNGIRVVGPEISSSFSGPSREELYQYVLHNMNTYWSGRLQSFEESLEEVKHYPTTMIDAEIEWSVLGVLRQYYTLKEASIISKQDAGRYGLQELPEEWHSLIREAMNIRSGLKGFDSALNEIRVKQTITFLKYVIAHCNEKNMEHPIQR</sequence>
<name>A0A6I6USK4_9BACI</name>
<dbReference type="InterPro" id="IPR043519">
    <property type="entry name" value="NT_sf"/>
</dbReference>